<feature type="transmembrane region" description="Helical" evidence="8">
    <location>
        <begin position="12"/>
        <end position="33"/>
    </location>
</feature>
<evidence type="ECO:0008006" key="11">
    <source>
        <dbReference type="Google" id="ProtNLM"/>
    </source>
</evidence>
<protein>
    <recommendedName>
        <fullName evidence="11">Virulence factor MviN</fullName>
    </recommendedName>
</protein>
<dbReference type="InterPro" id="IPR004268">
    <property type="entry name" value="MurJ"/>
</dbReference>
<keyword evidence="5" id="KW-0573">Peptidoglycan synthesis</keyword>
<keyword evidence="3 8" id="KW-0812">Transmembrane</keyword>
<dbReference type="PANTHER" id="PTHR47019">
    <property type="entry name" value="LIPID II FLIPPASE MURJ"/>
    <property type="match status" value="1"/>
</dbReference>
<evidence type="ECO:0000256" key="8">
    <source>
        <dbReference type="SAM" id="Phobius"/>
    </source>
</evidence>
<gene>
    <name evidence="9" type="ORF">TH66_02930</name>
</gene>
<feature type="transmembrane region" description="Helical" evidence="8">
    <location>
        <begin position="409"/>
        <end position="432"/>
    </location>
</feature>
<dbReference type="GO" id="GO:0008360">
    <property type="term" value="P:regulation of cell shape"/>
    <property type="evidence" value="ECO:0007669"/>
    <property type="project" value="UniProtKB-KW"/>
</dbReference>
<dbReference type="InterPro" id="IPR051050">
    <property type="entry name" value="Lipid_II_flippase_MurJ/MviN"/>
</dbReference>
<dbReference type="PANTHER" id="PTHR47019:SF1">
    <property type="entry name" value="LIPID II FLIPPASE MURJ"/>
    <property type="match status" value="1"/>
</dbReference>
<feature type="transmembrane region" description="Helical" evidence="8">
    <location>
        <begin position="213"/>
        <end position="234"/>
    </location>
</feature>
<evidence type="ECO:0000256" key="4">
    <source>
        <dbReference type="ARBA" id="ARBA00022960"/>
    </source>
</evidence>
<feature type="transmembrane region" description="Helical" evidence="8">
    <location>
        <begin position="63"/>
        <end position="85"/>
    </location>
</feature>
<comment type="caution">
    <text evidence="9">The sequence shown here is derived from an EMBL/GenBank/DDBJ whole genome shotgun (WGS) entry which is preliminary data.</text>
</comment>
<name>A0A132N505_9ACTN</name>
<dbReference type="AlphaFoldDB" id="A0A132N505"/>
<feature type="transmembrane region" description="Helical" evidence="8">
    <location>
        <begin position="340"/>
        <end position="364"/>
    </location>
</feature>
<sequence>MQEQHVTTRTRVAQGLAGAAVLVAAVTVVSRVVGFGRWLVFSRTVGTNCLSEAYNTANQLPNIVFEIVAGGALASVTVPLLAGPLARGAREEAEHVVSALLTWALAVLTPLAVLGMLVARPFAALLFDTPADCAEAAFLPTVARMLLVFLPQLPLYGAAVVLSGVLQAGRRFLAPALAPLVSSLVVIVTYVTFAMLHGPGPREPSATPRSGELVLALGTTLGVLVLALTNAVALRGTGLRLRPALRFPPGAGGRAWSLAGAGIATLIAQQLATLTVVLLSNHQGQGTALTVYNYAWALYLLPYAVLAVPIATSAFPAFSAHAEGGDQHAYRATVAATTRAVLLASSLGAGVLAACAHPAARVFLGATANSEAKPAVMATALVAFAPGLLGYGLVALLSRALYAAGHGRAAATTTVAGWATVIIADVVLARLLPPERAVVAFALGNTIGMTLAGVSLVTAVRRTAGPDALAGLPRAALAGVLGGLLAYGAGAWTAGLLATPGWLCNAVVAVLAALVAVGVFILAAVLIDGRDLRALLRRAQ</sequence>
<evidence type="ECO:0000256" key="3">
    <source>
        <dbReference type="ARBA" id="ARBA00022692"/>
    </source>
</evidence>
<feature type="transmembrane region" description="Helical" evidence="8">
    <location>
        <begin position="438"/>
        <end position="460"/>
    </location>
</feature>
<organism evidence="9 10">
    <name type="scientific">Carbonactinospora thermoautotrophica</name>
    <dbReference type="NCBI Taxonomy" id="1469144"/>
    <lineage>
        <taxon>Bacteria</taxon>
        <taxon>Bacillati</taxon>
        <taxon>Actinomycetota</taxon>
        <taxon>Actinomycetes</taxon>
        <taxon>Kitasatosporales</taxon>
        <taxon>Carbonactinosporaceae</taxon>
        <taxon>Carbonactinospora</taxon>
    </lineage>
</organism>
<comment type="subcellular location">
    <subcellularLocation>
        <location evidence="1">Cell membrane</location>
        <topology evidence="1">Multi-pass membrane protein</topology>
    </subcellularLocation>
</comment>
<dbReference type="GO" id="GO:0015648">
    <property type="term" value="F:lipid-linked peptidoglycan transporter activity"/>
    <property type="evidence" value="ECO:0007669"/>
    <property type="project" value="TreeGrafter"/>
</dbReference>
<accession>A0A132N505</accession>
<keyword evidence="4" id="KW-0133">Cell shape</keyword>
<evidence type="ECO:0000313" key="9">
    <source>
        <dbReference type="EMBL" id="KWX05239.1"/>
    </source>
</evidence>
<keyword evidence="2" id="KW-1003">Cell membrane</keyword>
<feature type="transmembrane region" description="Helical" evidence="8">
    <location>
        <begin position="142"/>
        <end position="165"/>
    </location>
</feature>
<reference evidence="9 10" key="1">
    <citation type="submission" date="2015-02" db="EMBL/GenBank/DDBJ databases">
        <title>Physiological reanalysis, assessment of diazotrophy, and genome sequences of multiple isolates of Streptomyces thermoautotrophicus.</title>
        <authorList>
            <person name="MacKellar D.C."/>
            <person name="Lieber L."/>
            <person name="Norman J."/>
            <person name="Bolger A."/>
            <person name="Tobin C."/>
            <person name="Murray J.W."/>
            <person name="Prell J."/>
        </authorList>
    </citation>
    <scope>NUCLEOTIDE SEQUENCE [LARGE SCALE GENOMIC DNA]</scope>
    <source>
        <strain evidence="9 10">UBT1</strain>
    </source>
</reference>
<feature type="transmembrane region" description="Helical" evidence="8">
    <location>
        <begin position="255"/>
        <end position="279"/>
    </location>
</feature>
<evidence type="ECO:0000256" key="2">
    <source>
        <dbReference type="ARBA" id="ARBA00022475"/>
    </source>
</evidence>
<feature type="transmembrane region" description="Helical" evidence="8">
    <location>
        <begin position="172"/>
        <end position="193"/>
    </location>
</feature>
<evidence type="ECO:0000313" key="10">
    <source>
        <dbReference type="Proteomes" id="UP000070659"/>
    </source>
</evidence>
<feature type="transmembrane region" description="Helical" evidence="8">
    <location>
        <begin position="97"/>
        <end position="122"/>
    </location>
</feature>
<proteinExistence type="predicted"/>
<dbReference type="Proteomes" id="UP000070659">
    <property type="component" value="Unassembled WGS sequence"/>
</dbReference>
<evidence type="ECO:0000256" key="6">
    <source>
        <dbReference type="ARBA" id="ARBA00022989"/>
    </source>
</evidence>
<dbReference type="GO" id="GO:0034204">
    <property type="term" value="P:lipid translocation"/>
    <property type="evidence" value="ECO:0007669"/>
    <property type="project" value="TreeGrafter"/>
</dbReference>
<dbReference type="EMBL" id="JYIJ01000012">
    <property type="protein sequence ID" value="KWX05239.1"/>
    <property type="molecule type" value="Genomic_DNA"/>
</dbReference>
<evidence type="ECO:0000256" key="5">
    <source>
        <dbReference type="ARBA" id="ARBA00022984"/>
    </source>
</evidence>
<evidence type="ECO:0000256" key="1">
    <source>
        <dbReference type="ARBA" id="ARBA00004651"/>
    </source>
</evidence>
<feature type="transmembrane region" description="Helical" evidence="8">
    <location>
        <begin position="472"/>
        <end position="494"/>
    </location>
</feature>
<feature type="transmembrane region" description="Helical" evidence="8">
    <location>
        <begin position="299"/>
        <end position="319"/>
    </location>
</feature>
<keyword evidence="6 8" id="KW-1133">Transmembrane helix</keyword>
<dbReference type="PRINTS" id="PR01806">
    <property type="entry name" value="VIRFACTRMVIN"/>
</dbReference>
<evidence type="ECO:0000256" key="7">
    <source>
        <dbReference type="ARBA" id="ARBA00023136"/>
    </source>
</evidence>
<feature type="transmembrane region" description="Helical" evidence="8">
    <location>
        <begin position="376"/>
        <end position="397"/>
    </location>
</feature>
<dbReference type="GO" id="GO:0005886">
    <property type="term" value="C:plasma membrane"/>
    <property type="evidence" value="ECO:0007669"/>
    <property type="project" value="UniProtKB-SubCell"/>
</dbReference>
<dbReference type="Pfam" id="PF03023">
    <property type="entry name" value="MurJ"/>
    <property type="match status" value="1"/>
</dbReference>
<dbReference type="PATRIC" id="fig|1469144.8.peg.4745"/>
<feature type="transmembrane region" description="Helical" evidence="8">
    <location>
        <begin position="506"/>
        <end position="527"/>
    </location>
</feature>
<dbReference type="GO" id="GO:0009252">
    <property type="term" value="P:peptidoglycan biosynthetic process"/>
    <property type="evidence" value="ECO:0007669"/>
    <property type="project" value="UniProtKB-KW"/>
</dbReference>
<keyword evidence="7 8" id="KW-0472">Membrane</keyword>